<feature type="region of interest" description="Disordered" evidence="1">
    <location>
        <begin position="29"/>
        <end position="74"/>
    </location>
</feature>
<name>A0A6I3J8P1_9ACTN</name>
<feature type="chain" id="PRO_5044283236" evidence="2">
    <location>
        <begin position="30"/>
        <end position="241"/>
    </location>
</feature>
<evidence type="ECO:0000313" key="4">
    <source>
        <dbReference type="Proteomes" id="UP000433406"/>
    </source>
</evidence>
<dbReference type="Gene3D" id="1.20.1260.10">
    <property type="match status" value="1"/>
</dbReference>
<dbReference type="InterPro" id="IPR005183">
    <property type="entry name" value="DUF305_CopM-like"/>
</dbReference>
<gene>
    <name evidence="3" type="ORF">GGQ22_07860</name>
</gene>
<evidence type="ECO:0000313" key="3">
    <source>
        <dbReference type="EMBL" id="MTB94999.1"/>
    </source>
</evidence>
<dbReference type="RefSeq" id="WP_154614719.1">
    <property type="nucleotide sequence ID" value="NZ_CP053660.1"/>
</dbReference>
<dbReference type="Proteomes" id="UP000433406">
    <property type="component" value="Unassembled WGS sequence"/>
</dbReference>
<dbReference type="EMBL" id="WLCI01000008">
    <property type="protein sequence ID" value="MTB94999.1"/>
    <property type="molecule type" value="Genomic_DNA"/>
</dbReference>
<protein>
    <submittedName>
        <fullName evidence="3">DUF305 domain-containing protein</fullName>
    </submittedName>
</protein>
<proteinExistence type="predicted"/>
<keyword evidence="4" id="KW-1185">Reference proteome</keyword>
<dbReference type="PANTHER" id="PTHR36933:SF1">
    <property type="entry name" value="SLL0788 PROTEIN"/>
    <property type="match status" value="1"/>
</dbReference>
<evidence type="ECO:0000256" key="2">
    <source>
        <dbReference type="SAM" id="SignalP"/>
    </source>
</evidence>
<keyword evidence="2" id="KW-0732">Signal</keyword>
<organism evidence="3 4">
    <name type="scientific">Nocardioides marmotae</name>
    <dbReference type="NCBI Taxonomy" id="2663857"/>
    <lineage>
        <taxon>Bacteria</taxon>
        <taxon>Bacillati</taxon>
        <taxon>Actinomycetota</taxon>
        <taxon>Actinomycetes</taxon>
        <taxon>Propionibacteriales</taxon>
        <taxon>Nocardioidaceae</taxon>
        <taxon>Nocardioides</taxon>
    </lineage>
</organism>
<dbReference type="Pfam" id="PF03713">
    <property type="entry name" value="DUF305"/>
    <property type="match status" value="1"/>
</dbReference>
<dbReference type="PANTHER" id="PTHR36933">
    <property type="entry name" value="SLL0788 PROTEIN"/>
    <property type="match status" value="1"/>
</dbReference>
<comment type="caution">
    <text evidence="3">The sequence shown here is derived from an EMBL/GenBank/DDBJ whole genome shotgun (WGS) entry which is preliminary data.</text>
</comment>
<feature type="compositionally biased region" description="Low complexity" evidence="1">
    <location>
        <begin position="37"/>
        <end position="50"/>
    </location>
</feature>
<evidence type="ECO:0000256" key="1">
    <source>
        <dbReference type="SAM" id="MobiDB-lite"/>
    </source>
</evidence>
<accession>A0A6I3J8P1</accession>
<sequence>MRTRPSTTTTRSAALATLLTALALSACSAGDGDGEGSTTAPATTTSTASTPTPPPPTDVVEVQPGGPGEPSTTVVAGDEGGWNHDDIAFVQMMLPHHRQALDMAALAPDRAADERVLALAERIAQAQAPEILVLATLLVGQGVDVPQPGEDPGRYDHGEHGHHAMQGMLTTAQLADLADTEGSDFDRLFLKRMIEHHAGAVAMAADVRRTGSSRRVAELALDVEAGQAAEITRMEEVLASL</sequence>
<reference evidence="3 4" key="1">
    <citation type="submission" date="2019-10" db="EMBL/GenBank/DDBJ databases">
        <title>Nocardioides novel species isolated from the excrement of Marmot.</title>
        <authorList>
            <person name="Zhang G."/>
        </authorList>
    </citation>
    <scope>NUCLEOTIDE SEQUENCE [LARGE SCALE GENOMIC DNA]</scope>
    <source>
        <strain evidence="4">zg-579</strain>
    </source>
</reference>
<dbReference type="AlphaFoldDB" id="A0A6I3J8P1"/>
<dbReference type="PROSITE" id="PS51257">
    <property type="entry name" value="PROKAR_LIPOPROTEIN"/>
    <property type="match status" value="1"/>
</dbReference>
<feature type="signal peptide" evidence="2">
    <location>
        <begin position="1"/>
        <end position="29"/>
    </location>
</feature>
<dbReference type="InterPro" id="IPR012347">
    <property type="entry name" value="Ferritin-like"/>
</dbReference>